<reference evidence="2 3" key="1">
    <citation type="submission" date="2021-04" db="EMBL/GenBank/DDBJ databases">
        <authorList>
            <person name="Rodrigo-Torres L."/>
            <person name="Arahal R. D."/>
            <person name="Lucena T."/>
        </authorList>
    </citation>
    <scope>NUCLEOTIDE SEQUENCE [LARGE SCALE GENOMIC DNA]</scope>
    <source>
        <strain evidence="2 3">CECT 9623</strain>
    </source>
</reference>
<name>A0ABM8UV59_9BACT</name>
<keyword evidence="1" id="KW-0472">Membrane</keyword>
<feature type="transmembrane region" description="Helical" evidence="1">
    <location>
        <begin position="73"/>
        <end position="92"/>
    </location>
</feature>
<evidence type="ECO:0000256" key="1">
    <source>
        <dbReference type="SAM" id="Phobius"/>
    </source>
</evidence>
<comment type="caution">
    <text evidence="2">The sequence shown here is derived from an EMBL/GenBank/DDBJ whole genome shotgun (WGS) entry which is preliminary data.</text>
</comment>
<feature type="transmembrane region" description="Helical" evidence="1">
    <location>
        <begin position="265"/>
        <end position="283"/>
    </location>
</feature>
<dbReference type="EMBL" id="CAJRAU010000006">
    <property type="protein sequence ID" value="CAG5072008.1"/>
    <property type="molecule type" value="Genomic_DNA"/>
</dbReference>
<sequence>MDLNEWYNVLVGLYIIAGLSYVLSFALGRSAVSRAIMSLWMCVMLLYTASRPLDLGTDTMMYSNVFNMYKTGLSYDAIPVQSQINYFFYSLGQISILFSTDFDMFLFLISAAFLVSTFIAFKLIFKKSWHLPFFIFASTFIYYSFLFNLIRNSLIVGGVFLALYLFFYSPTKWNRIWGFGVLILLFFIHSSAGFIAVAILGSSFLKNEKQALWIWFSVLALSMTGLDLFKMVQNLVYTFFPSSALAFKTGVYDQVTKETGFRLDFVLYTISFGLISYFISIRWKNPFYEAVVKWYLIQGSIFMLFFSFPYVDRIASLAWIGFPLLIGYPLAYWSGVRRYRFQISLAIFLFGIVNLILVARYDFHLALF</sequence>
<gene>
    <name evidence="2" type="ORF">DYBT9623_03948</name>
</gene>
<evidence type="ECO:0000313" key="2">
    <source>
        <dbReference type="EMBL" id="CAG5072008.1"/>
    </source>
</evidence>
<evidence type="ECO:0008006" key="4">
    <source>
        <dbReference type="Google" id="ProtNLM"/>
    </source>
</evidence>
<feature type="transmembrane region" description="Helical" evidence="1">
    <location>
        <begin position="35"/>
        <end position="53"/>
    </location>
</feature>
<proteinExistence type="predicted"/>
<feature type="transmembrane region" description="Helical" evidence="1">
    <location>
        <begin position="104"/>
        <end position="125"/>
    </location>
</feature>
<dbReference type="Pfam" id="PF14897">
    <property type="entry name" value="EpsG"/>
    <property type="match status" value="1"/>
</dbReference>
<accession>A0ABM8UV59</accession>
<feature type="transmembrane region" description="Helical" evidence="1">
    <location>
        <begin position="212"/>
        <end position="232"/>
    </location>
</feature>
<keyword evidence="1" id="KW-1133">Transmembrane helix</keyword>
<feature type="transmembrane region" description="Helical" evidence="1">
    <location>
        <begin position="131"/>
        <end position="147"/>
    </location>
</feature>
<feature type="transmembrane region" description="Helical" evidence="1">
    <location>
        <begin position="314"/>
        <end position="333"/>
    </location>
</feature>
<dbReference type="InterPro" id="IPR049458">
    <property type="entry name" value="EpsG-like"/>
</dbReference>
<feature type="transmembrane region" description="Helical" evidence="1">
    <location>
        <begin position="345"/>
        <end position="363"/>
    </location>
</feature>
<dbReference type="Proteomes" id="UP000679725">
    <property type="component" value="Unassembled WGS sequence"/>
</dbReference>
<protein>
    <recommendedName>
        <fullName evidence="4">EpsG family protein</fullName>
    </recommendedName>
</protein>
<feature type="transmembrane region" description="Helical" evidence="1">
    <location>
        <begin position="176"/>
        <end position="200"/>
    </location>
</feature>
<evidence type="ECO:0000313" key="3">
    <source>
        <dbReference type="Proteomes" id="UP000679725"/>
    </source>
</evidence>
<keyword evidence="1" id="KW-0812">Transmembrane</keyword>
<keyword evidence="3" id="KW-1185">Reference proteome</keyword>
<feature type="transmembrane region" description="Helical" evidence="1">
    <location>
        <begin position="290"/>
        <end position="308"/>
    </location>
</feature>
<organism evidence="2 3">
    <name type="scientific">Dyadobacter linearis</name>
    <dbReference type="NCBI Taxonomy" id="2823330"/>
    <lineage>
        <taxon>Bacteria</taxon>
        <taxon>Pseudomonadati</taxon>
        <taxon>Bacteroidota</taxon>
        <taxon>Cytophagia</taxon>
        <taxon>Cytophagales</taxon>
        <taxon>Spirosomataceae</taxon>
        <taxon>Dyadobacter</taxon>
    </lineage>
</organism>
<feature type="transmembrane region" description="Helical" evidence="1">
    <location>
        <begin position="154"/>
        <end position="170"/>
    </location>
</feature>
<feature type="transmembrane region" description="Helical" evidence="1">
    <location>
        <begin position="6"/>
        <end position="28"/>
    </location>
</feature>